<name>A0AAD9V973_ACRCE</name>
<protein>
    <recommendedName>
        <fullName evidence="1">Iodothyronine deiodinase</fullName>
    </recommendedName>
</protein>
<gene>
    <name evidence="2" type="ORF">P5673_010275</name>
</gene>
<dbReference type="InterPro" id="IPR000643">
    <property type="entry name" value="Iodothyronine_deiodinase"/>
</dbReference>
<sequence length="232" mass="26683">MLSSLGYAIAWRFTVIRTALAIGLVRIASSIPIIQDKIKKYNEKHFLVPYEDFWQSWCSWEMLRIVINQELAELERTAKLGLPAPNCKLVSTDGKTEKRLLDFARGDRPLNDFTKVVREYADVADFLVVYISEAHPTDGWKWSNNVEIPQHKNLEERCEAAEILKSSQCPAPIMVDTMDDEATKAYGAFPERLFIIQQGKIVYEGGMGPYNYDLEEVKNWLENGKIEVKIYE</sequence>
<keyword evidence="3" id="KW-1185">Reference proteome</keyword>
<dbReference type="Gene3D" id="3.40.30.10">
    <property type="entry name" value="Glutaredoxin"/>
    <property type="match status" value="1"/>
</dbReference>
<comment type="caution">
    <text evidence="2">The sequence shown here is derived from an EMBL/GenBank/DDBJ whole genome shotgun (WGS) entry which is preliminary data.</text>
</comment>
<dbReference type="PANTHER" id="PTHR11781:SF22">
    <property type="entry name" value="TYPE I IODOTHYRONINE DEIODINASE"/>
    <property type="match status" value="1"/>
</dbReference>
<reference evidence="2" key="2">
    <citation type="journal article" date="2023" name="Science">
        <title>Genomic signatures of disease resistance in endangered staghorn corals.</title>
        <authorList>
            <person name="Vollmer S.V."/>
            <person name="Selwyn J.D."/>
            <person name="Despard B.A."/>
            <person name="Roesel C.L."/>
        </authorList>
    </citation>
    <scope>NUCLEOTIDE SEQUENCE</scope>
    <source>
        <strain evidence="2">K2</strain>
    </source>
</reference>
<dbReference type="AlphaFoldDB" id="A0AAD9V973"/>
<reference evidence="2" key="1">
    <citation type="journal article" date="2023" name="G3 (Bethesda)">
        <title>Whole genome assembly and annotation of the endangered Caribbean coral Acropora cervicornis.</title>
        <authorList>
            <person name="Selwyn J.D."/>
            <person name="Vollmer S.V."/>
        </authorList>
    </citation>
    <scope>NUCLEOTIDE SEQUENCE</scope>
    <source>
        <strain evidence="2">K2</strain>
    </source>
</reference>
<evidence type="ECO:0000313" key="2">
    <source>
        <dbReference type="EMBL" id="KAK2565966.1"/>
    </source>
</evidence>
<dbReference type="Proteomes" id="UP001249851">
    <property type="component" value="Unassembled WGS sequence"/>
</dbReference>
<dbReference type="EMBL" id="JARQWQ010000018">
    <property type="protein sequence ID" value="KAK2565966.1"/>
    <property type="molecule type" value="Genomic_DNA"/>
</dbReference>
<organism evidence="2 3">
    <name type="scientific">Acropora cervicornis</name>
    <name type="common">Staghorn coral</name>
    <dbReference type="NCBI Taxonomy" id="6130"/>
    <lineage>
        <taxon>Eukaryota</taxon>
        <taxon>Metazoa</taxon>
        <taxon>Cnidaria</taxon>
        <taxon>Anthozoa</taxon>
        <taxon>Hexacorallia</taxon>
        <taxon>Scleractinia</taxon>
        <taxon>Astrocoeniina</taxon>
        <taxon>Acroporidae</taxon>
        <taxon>Acropora</taxon>
    </lineage>
</organism>
<keyword evidence="1" id="KW-0893">Thyroid hormones biosynthesis</keyword>
<comment type="similarity">
    <text evidence="1">Belongs to the iodothyronine deiodinase family.</text>
</comment>
<comment type="function">
    <text evidence="1">Responsible for the deiodination of T4 (3,5,3',5'-tetraiodothyronine).</text>
</comment>
<dbReference type="GO" id="GO:0042446">
    <property type="term" value="P:hormone biosynthetic process"/>
    <property type="evidence" value="ECO:0007669"/>
    <property type="project" value="UniProtKB-KW"/>
</dbReference>
<evidence type="ECO:0000313" key="3">
    <source>
        <dbReference type="Proteomes" id="UP001249851"/>
    </source>
</evidence>
<dbReference type="GO" id="GO:0042403">
    <property type="term" value="P:thyroid hormone metabolic process"/>
    <property type="evidence" value="ECO:0007669"/>
    <property type="project" value="TreeGrafter"/>
</dbReference>
<proteinExistence type="inferred from homology"/>
<keyword evidence="1" id="KW-0560">Oxidoreductase</keyword>
<evidence type="ECO:0000256" key="1">
    <source>
        <dbReference type="RuleBase" id="RU000676"/>
    </source>
</evidence>
<keyword evidence="1" id="KW-0712">Selenocysteine</keyword>
<dbReference type="Pfam" id="PF00837">
    <property type="entry name" value="T4_deiodinase"/>
    <property type="match status" value="1"/>
</dbReference>
<accession>A0AAD9V973</accession>
<dbReference type="PANTHER" id="PTHR11781">
    <property type="entry name" value="IODOTHYRONINE DEIODINASE"/>
    <property type="match status" value="1"/>
</dbReference>
<dbReference type="GO" id="GO:0004800">
    <property type="term" value="F:thyroxine 5'-deiodinase activity"/>
    <property type="evidence" value="ECO:0007669"/>
    <property type="project" value="InterPro"/>
</dbReference>